<evidence type="ECO:0000256" key="1">
    <source>
        <dbReference type="SAM" id="MobiDB-lite"/>
    </source>
</evidence>
<feature type="region of interest" description="Disordered" evidence="1">
    <location>
        <begin position="99"/>
        <end position="119"/>
    </location>
</feature>
<proteinExistence type="predicted"/>
<comment type="caution">
    <text evidence="2">The sequence shown here is derived from an EMBL/GenBank/DDBJ whole genome shotgun (WGS) entry which is preliminary data.</text>
</comment>
<reference evidence="2 3" key="1">
    <citation type="journal article" date="2024" name="Commun. Biol.">
        <title>Comparative genomic analysis of thermophilic fungi reveals convergent evolutionary adaptations and gene losses.</title>
        <authorList>
            <person name="Steindorff A.S."/>
            <person name="Aguilar-Pontes M.V."/>
            <person name="Robinson A.J."/>
            <person name="Andreopoulos B."/>
            <person name="LaButti K."/>
            <person name="Kuo A."/>
            <person name="Mondo S."/>
            <person name="Riley R."/>
            <person name="Otillar R."/>
            <person name="Haridas S."/>
            <person name="Lipzen A."/>
            <person name="Grimwood J."/>
            <person name="Schmutz J."/>
            <person name="Clum A."/>
            <person name="Reid I.D."/>
            <person name="Moisan M.C."/>
            <person name="Butler G."/>
            <person name="Nguyen T.T.M."/>
            <person name="Dewar K."/>
            <person name="Conant G."/>
            <person name="Drula E."/>
            <person name="Henrissat B."/>
            <person name="Hansel C."/>
            <person name="Singer S."/>
            <person name="Hutchinson M.I."/>
            <person name="de Vries R.P."/>
            <person name="Natvig D.O."/>
            <person name="Powell A.J."/>
            <person name="Tsang A."/>
            <person name="Grigoriev I.V."/>
        </authorList>
    </citation>
    <scope>NUCLEOTIDE SEQUENCE [LARGE SCALE GENOMIC DNA]</scope>
    <source>
        <strain evidence="2 3">ATCC 24622</strain>
    </source>
</reference>
<sequence length="160" mass="18286">MIDHVPTCYYALRVWAICPFGEDHPCHGVSLQTGRDDSVRVRHRRHLGCPDKQGPEGPQSHLPRSENGCVGFDTSGLGSLEPLRTGRSITFLCRAAQNRDEMPRRQRRARRSRKQEKHATCHVLLRHSRGLPNVTVPRASPSVRIYRANGSRLRRLRHLM</sequence>
<gene>
    <name evidence="2" type="ORF">VTK73DRAFT_3360</name>
</gene>
<evidence type="ECO:0000313" key="3">
    <source>
        <dbReference type="Proteomes" id="UP001586593"/>
    </source>
</evidence>
<dbReference type="Proteomes" id="UP001586593">
    <property type="component" value="Unassembled WGS sequence"/>
</dbReference>
<feature type="region of interest" description="Disordered" evidence="1">
    <location>
        <begin position="47"/>
        <end position="66"/>
    </location>
</feature>
<protein>
    <submittedName>
        <fullName evidence="2">Uncharacterized protein</fullName>
    </submittedName>
</protein>
<dbReference type="EMBL" id="JAZHXJ010002015">
    <property type="protein sequence ID" value="KAL1841889.1"/>
    <property type="molecule type" value="Genomic_DNA"/>
</dbReference>
<organism evidence="2 3">
    <name type="scientific">Phialemonium thermophilum</name>
    <dbReference type="NCBI Taxonomy" id="223376"/>
    <lineage>
        <taxon>Eukaryota</taxon>
        <taxon>Fungi</taxon>
        <taxon>Dikarya</taxon>
        <taxon>Ascomycota</taxon>
        <taxon>Pezizomycotina</taxon>
        <taxon>Sordariomycetes</taxon>
        <taxon>Sordariomycetidae</taxon>
        <taxon>Cephalothecales</taxon>
        <taxon>Cephalothecaceae</taxon>
        <taxon>Phialemonium</taxon>
    </lineage>
</organism>
<evidence type="ECO:0000313" key="2">
    <source>
        <dbReference type="EMBL" id="KAL1841889.1"/>
    </source>
</evidence>
<feature type="compositionally biased region" description="Basic residues" evidence="1">
    <location>
        <begin position="105"/>
        <end position="116"/>
    </location>
</feature>
<accession>A0ABR3VJ28</accession>
<name>A0ABR3VJ28_9PEZI</name>
<keyword evidence="3" id="KW-1185">Reference proteome</keyword>